<dbReference type="EMBL" id="BAABCP010000001">
    <property type="protein sequence ID" value="GAA3933485.1"/>
    <property type="molecule type" value="Genomic_DNA"/>
</dbReference>
<dbReference type="RefSeq" id="WP_344818427.1">
    <property type="nucleotide sequence ID" value="NZ_BAABCP010000001.1"/>
</dbReference>
<accession>A0ABP7MZL5</accession>
<protein>
    <submittedName>
        <fullName evidence="1">Uncharacterized protein</fullName>
    </submittedName>
</protein>
<keyword evidence="2" id="KW-1185">Reference proteome</keyword>
<name>A0ABP7MZL5_9MICO</name>
<evidence type="ECO:0000313" key="1">
    <source>
        <dbReference type="EMBL" id="GAA3933485.1"/>
    </source>
</evidence>
<evidence type="ECO:0000313" key="2">
    <source>
        <dbReference type="Proteomes" id="UP001501591"/>
    </source>
</evidence>
<proteinExistence type="predicted"/>
<sequence>MYVGHGRSTRIAPGTDRHGIRGARFIVRAAPAAALSEGVSALRSARFVPDTTALQATLTASGGPWVAQALTIGRPARRWALTHIDYEYFPLNLLPFLWPRVALTLAIACARATEDGTELIVYAQPSMLRAGERTNDSGPLMVKAAEALQRRFTASGALISHGEVARIDDDGCPASRAFVRQRLGWS</sequence>
<organism evidence="1 2">
    <name type="scientific">Microbacterium soli</name>
    <dbReference type="NCBI Taxonomy" id="446075"/>
    <lineage>
        <taxon>Bacteria</taxon>
        <taxon>Bacillati</taxon>
        <taxon>Actinomycetota</taxon>
        <taxon>Actinomycetes</taxon>
        <taxon>Micrococcales</taxon>
        <taxon>Microbacteriaceae</taxon>
        <taxon>Microbacterium</taxon>
    </lineage>
</organism>
<comment type="caution">
    <text evidence="1">The sequence shown here is derived from an EMBL/GenBank/DDBJ whole genome shotgun (WGS) entry which is preliminary data.</text>
</comment>
<dbReference type="Proteomes" id="UP001501591">
    <property type="component" value="Unassembled WGS sequence"/>
</dbReference>
<gene>
    <name evidence="1" type="ORF">GCM10022383_10040</name>
</gene>
<reference evidence="2" key="1">
    <citation type="journal article" date="2019" name="Int. J. Syst. Evol. Microbiol.">
        <title>The Global Catalogue of Microorganisms (GCM) 10K type strain sequencing project: providing services to taxonomists for standard genome sequencing and annotation.</title>
        <authorList>
            <consortium name="The Broad Institute Genomics Platform"/>
            <consortium name="The Broad Institute Genome Sequencing Center for Infectious Disease"/>
            <person name="Wu L."/>
            <person name="Ma J."/>
        </authorList>
    </citation>
    <scope>NUCLEOTIDE SEQUENCE [LARGE SCALE GENOMIC DNA]</scope>
    <source>
        <strain evidence="2">JCM 17024</strain>
    </source>
</reference>